<proteinExistence type="predicted"/>
<comment type="caution">
    <text evidence="1">The sequence shown here is derived from an EMBL/GenBank/DDBJ whole genome shotgun (WGS) entry which is preliminary data.</text>
</comment>
<evidence type="ECO:0000313" key="1">
    <source>
        <dbReference type="EMBL" id="KAA1088230.1"/>
    </source>
</evidence>
<gene>
    <name evidence="1" type="ORF">PGTUg99_027696</name>
</gene>
<sequence length="106" mass="11322">MSVILANLTKQAVERSDGFGPIGNGVPSLLFLLSVGLAPVASRSTRQVPYLEFNSTNATPPHLDTIPSQELMPIAPPSNNPSTHLDFDLVSTPHCGLISSQIDIWT</sequence>
<name>A0A5B0NJ95_PUCGR</name>
<dbReference type="Proteomes" id="UP000325313">
    <property type="component" value="Unassembled WGS sequence"/>
</dbReference>
<organism evidence="1 2">
    <name type="scientific">Puccinia graminis f. sp. tritici</name>
    <dbReference type="NCBI Taxonomy" id="56615"/>
    <lineage>
        <taxon>Eukaryota</taxon>
        <taxon>Fungi</taxon>
        <taxon>Dikarya</taxon>
        <taxon>Basidiomycota</taxon>
        <taxon>Pucciniomycotina</taxon>
        <taxon>Pucciniomycetes</taxon>
        <taxon>Pucciniales</taxon>
        <taxon>Pucciniaceae</taxon>
        <taxon>Puccinia</taxon>
    </lineage>
</organism>
<evidence type="ECO:0000313" key="2">
    <source>
        <dbReference type="Proteomes" id="UP000325313"/>
    </source>
</evidence>
<protein>
    <submittedName>
        <fullName evidence="1">Uncharacterized protein</fullName>
    </submittedName>
</protein>
<reference evidence="1 2" key="1">
    <citation type="submission" date="2019-05" db="EMBL/GenBank/DDBJ databases">
        <title>Emergence of the Ug99 lineage of the wheat stem rust pathogen through somatic hybridization.</title>
        <authorList>
            <person name="Li F."/>
            <person name="Upadhyaya N.M."/>
            <person name="Sperschneider J."/>
            <person name="Matny O."/>
            <person name="Nguyen-Phuc H."/>
            <person name="Mago R."/>
            <person name="Raley C."/>
            <person name="Miller M.E."/>
            <person name="Silverstein K.A.T."/>
            <person name="Henningsen E."/>
            <person name="Hirsch C.D."/>
            <person name="Visser B."/>
            <person name="Pretorius Z.A."/>
            <person name="Steffenson B.J."/>
            <person name="Schwessinger B."/>
            <person name="Dodds P.N."/>
            <person name="Figueroa M."/>
        </authorList>
    </citation>
    <scope>NUCLEOTIDE SEQUENCE [LARGE SCALE GENOMIC DNA]</scope>
    <source>
        <strain evidence="1 2">Ug99</strain>
    </source>
</reference>
<dbReference type="EMBL" id="VDEP01000407">
    <property type="protein sequence ID" value="KAA1088230.1"/>
    <property type="molecule type" value="Genomic_DNA"/>
</dbReference>
<accession>A0A5B0NJ95</accession>
<dbReference type="AlphaFoldDB" id="A0A5B0NJ95"/>